<gene>
    <name evidence="3" type="ORF">MCHLO_08920</name>
</gene>
<dbReference type="PANTHER" id="PTHR38790:SF9">
    <property type="entry name" value="F-BOX DOMAIN-CONTAINING PROTEIN"/>
    <property type="match status" value="1"/>
</dbReference>
<dbReference type="PANTHER" id="PTHR38790">
    <property type="entry name" value="2EXR DOMAIN-CONTAINING PROTEIN-RELATED"/>
    <property type="match status" value="1"/>
</dbReference>
<evidence type="ECO:0000313" key="3">
    <source>
        <dbReference type="EMBL" id="GAT51808.1"/>
    </source>
</evidence>
<evidence type="ECO:0000259" key="2">
    <source>
        <dbReference type="Pfam" id="PF24864"/>
    </source>
</evidence>
<keyword evidence="1" id="KW-0472">Membrane</keyword>
<evidence type="ECO:0000256" key="1">
    <source>
        <dbReference type="SAM" id="Phobius"/>
    </source>
</evidence>
<keyword evidence="1" id="KW-1133">Transmembrane helix</keyword>
<keyword evidence="1" id="KW-0812">Transmembrane</keyword>
<organism evidence="3 4">
    <name type="scientific">Mycena chlorophos</name>
    <name type="common">Agaric fungus</name>
    <name type="synonym">Agaricus chlorophos</name>
    <dbReference type="NCBI Taxonomy" id="658473"/>
    <lineage>
        <taxon>Eukaryota</taxon>
        <taxon>Fungi</taxon>
        <taxon>Dikarya</taxon>
        <taxon>Basidiomycota</taxon>
        <taxon>Agaricomycotina</taxon>
        <taxon>Agaricomycetes</taxon>
        <taxon>Agaricomycetidae</taxon>
        <taxon>Agaricales</taxon>
        <taxon>Marasmiineae</taxon>
        <taxon>Mycenaceae</taxon>
        <taxon>Mycena</taxon>
    </lineage>
</organism>
<accession>A0ABQ0LL07</accession>
<dbReference type="Proteomes" id="UP000815677">
    <property type="component" value="Unassembled WGS sequence"/>
</dbReference>
<sequence length="333" mass="37999">MVSRIAREAIHCLGVWGYTLLMAIVCPCLLCTSRYRPVRFGGTVDLAGARWASALDPPKPLKRKRIDIRSRQQATQPENCAFLHKLPLELRLAIYEQLLGGRQVRMFLSDDGKGGHRHIVNSRSFPQHAAQYTRQTPEPKSLSIALLRVCRQIYVETHGLLFSDNIFDVFSIELDTIMRCGLGTRISAPYIRRLRVHHWYRIFNPEEIFNARPATLAPMFSQISAMKGLTSVSFVFTELRAYNAATKREALDLEFVLKSTWIRQLLAIRLPSLKEVGINLVVRGVPEQELPLRILDYPEWKTLEKLVNELMVGEAAQERYSRFLAQGPTAILS</sequence>
<reference evidence="3" key="1">
    <citation type="submission" date="2014-09" db="EMBL/GenBank/DDBJ databases">
        <title>Genome sequence of the luminous mushroom Mycena chlorophos for searching fungal bioluminescence genes.</title>
        <authorList>
            <person name="Tanaka Y."/>
            <person name="Kasuga D."/>
            <person name="Oba Y."/>
            <person name="Hase S."/>
            <person name="Sato K."/>
            <person name="Oba Y."/>
            <person name="Sakakibara Y."/>
        </authorList>
    </citation>
    <scope>NUCLEOTIDE SEQUENCE</scope>
</reference>
<evidence type="ECO:0000313" key="4">
    <source>
        <dbReference type="Proteomes" id="UP000815677"/>
    </source>
</evidence>
<keyword evidence="4" id="KW-1185">Reference proteome</keyword>
<dbReference type="EMBL" id="DF847425">
    <property type="protein sequence ID" value="GAT51808.1"/>
    <property type="molecule type" value="Genomic_DNA"/>
</dbReference>
<dbReference type="Pfam" id="PF24864">
    <property type="entry name" value="DUF7730"/>
    <property type="match status" value="1"/>
</dbReference>
<proteinExistence type="predicted"/>
<dbReference type="InterPro" id="IPR056632">
    <property type="entry name" value="DUF7730"/>
</dbReference>
<name>A0ABQ0LL07_MYCCL</name>
<feature type="transmembrane region" description="Helical" evidence="1">
    <location>
        <begin position="12"/>
        <end position="30"/>
    </location>
</feature>
<protein>
    <recommendedName>
        <fullName evidence="2">DUF7730 domain-containing protein</fullName>
    </recommendedName>
</protein>
<feature type="domain" description="DUF7730" evidence="2">
    <location>
        <begin position="78"/>
        <end position="196"/>
    </location>
</feature>